<gene>
    <name evidence="1" type="ORF">SMRZ_LOCUS23135</name>
</gene>
<reference evidence="1 2" key="1">
    <citation type="submission" date="2018-11" db="EMBL/GenBank/DDBJ databases">
        <authorList>
            <consortium name="Pathogen Informatics"/>
        </authorList>
    </citation>
    <scope>NUCLEOTIDE SEQUENCE [LARGE SCALE GENOMIC DNA]</scope>
    <source>
        <strain evidence="1 2">Zambia</strain>
    </source>
</reference>
<proteinExistence type="predicted"/>
<evidence type="ECO:0000313" key="1">
    <source>
        <dbReference type="EMBL" id="VDP45974.1"/>
    </source>
</evidence>
<sequence>MVVGGSRQSIGVATAFGVWNVELDPLQRLIVFGISLVLFTSALMIGAAIKTDLADHIISITIFLMAISVVIVTVAVVLNRPIIQASIERITASICADMFHPPQGNIKRGELNLPNRYEINAIELTYLPEVHSDFITYSHVQVLFNVNVMLNCSNEFTESSSCFQSYTTGVLIGAQISMFIVTIFISYLTVGKSRYLLLYPNYSLTSIFLYAVFFSTLSFNTDIINVNKNGSSIFQFQMTELRS</sequence>
<dbReference type="Proteomes" id="UP000277204">
    <property type="component" value="Unassembled WGS sequence"/>
</dbReference>
<accession>A0A183N4B0</accession>
<protein>
    <submittedName>
        <fullName evidence="1">Uncharacterized protein</fullName>
    </submittedName>
</protein>
<evidence type="ECO:0000313" key="2">
    <source>
        <dbReference type="Proteomes" id="UP000277204"/>
    </source>
</evidence>
<keyword evidence="2" id="KW-1185">Reference proteome</keyword>
<dbReference type="EMBL" id="UZAI01019531">
    <property type="protein sequence ID" value="VDP45974.1"/>
    <property type="molecule type" value="Genomic_DNA"/>
</dbReference>
<name>A0A183N4B0_9TREM</name>
<organism evidence="1 2">
    <name type="scientific">Schistosoma margrebowiei</name>
    <dbReference type="NCBI Taxonomy" id="48269"/>
    <lineage>
        <taxon>Eukaryota</taxon>
        <taxon>Metazoa</taxon>
        <taxon>Spiralia</taxon>
        <taxon>Lophotrochozoa</taxon>
        <taxon>Platyhelminthes</taxon>
        <taxon>Trematoda</taxon>
        <taxon>Digenea</taxon>
        <taxon>Strigeidida</taxon>
        <taxon>Schistosomatoidea</taxon>
        <taxon>Schistosomatidae</taxon>
        <taxon>Schistosoma</taxon>
    </lineage>
</organism>
<dbReference type="AlphaFoldDB" id="A0A183N4B0"/>